<evidence type="ECO:0000256" key="1">
    <source>
        <dbReference type="ARBA" id="ARBA00022737"/>
    </source>
</evidence>
<dbReference type="GO" id="GO:0009395">
    <property type="term" value="P:phospholipid catabolic process"/>
    <property type="evidence" value="ECO:0007669"/>
    <property type="project" value="TreeGrafter"/>
</dbReference>
<dbReference type="PANTHER" id="PTHR18896">
    <property type="entry name" value="PHOSPHOLIPASE D"/>
    <property type="match status" value="1"/>
</dbReference>
<dbReference type="InterPro" id="IPR016555">
    <property type="entry name" value="PLipase_D_euk"/>
</dbReference>
<organism evidence="8 9">
    <name type="scientific">Zymoseptoria brevis</name>
    <dbReference type="NCBI Taxonomy" id="1047168"/>
    <lineage>
        <taxon>Eukaryota</taxon>
        <taxon>Fungi</taxon>
        <taxon>Dikarya</taxon>
        <taxon>Ascomycota</taxon>
        <taxon>Pezizomycotina</taxon>
        <taxon>Dothideomycetes</taxon>
        <taxon>Dothideomycetidae</taxon>
        <taxon>Mycosphaerellales</taxon>
        <taxon>Mycosphaerellaceae</taxon>
        <taxon>Zymoseptoria</taxon>
    </lineage>
</organism>
<dbReference type="Pfam" id="PF13091">
    <property type="entry name" value="PLDc_2"/>
    <property type="match status" value="1"/>
</dbReference>
<feature type="region of interest" description="Disordered" evidence="6">
    <location>
        <begin position="23"/>
        <end position="42"/>
    </location>
</feature>
<evidence type="ECO:0000256" key="4">
    <source>
        <dbReference type="ARBA" id="ARBA00023098"/>
    </source>
</evidence>
<sequence>MSFFMNKLKDSINDVQLKVKAAKTGKPIHSHTNSEGECSDGDSHHLHRFQSFAPQREGNEVKWYVDGCSYMYAVSMALEHARQEIYILDWWLSPELYLRRPPAKNEQYRLDRLLFAAARRGVKIHIIVYKEVTQALTLSSHHTKHWLEDNDKTGNIKVFRHPDHLPDKQTMASQFVERIKQTGMNASKLAQLPGDALKGIYGMNDGTVLYWAHHEKLCLVDGHVAFMGGLDLCYGRWDTNQHSIADAHPGDLNRIVFPGQDYNNARVMDFDDVSHWENNKLDRKVNSRMGWSDVSICAKGPVVEDLRAHFTQRWNFIYYEKYDVRQEARFHPLVYHPVRAGIIGHPYTQNEGEEVEGEGQYHGFRERIKFQYESSKDRMESQLRERVMGSAQPEYPTGPLGGVHCQIVRSCAKWSHGTPVEHSIADAYIQLIRNSQHFVYIENQFFITGTCEAQKPITNLIGAAIVERALRAAKNNEDWHMIINIPSVPAFAGDLKADSSLGTRAIMEFQYNSINRGGHSILETIAREGVDPMKYVRFYNLRSYDRINTNAAMAKVEQKAGVSYDYARKGYDQQYGQGNENQQPGYAGEVQGTANAFNQYQQAAQEVRAETGGDAATGRWDSVAECYMLNGSDIRTVPWDGEAQSEMDAFVSEELYIHSKLMIVDDRTVLCGSANLNDRSQLGYHDSEIAMIIEDNQEVDTYLAGRPWKATLYATTLRRQLFRKHLGLLPPQDYQSPDANFTPVGQPNAYDWNSPADHAVADPLSPAFDALWKNTASTNTAAFAKVFHPVPDDSVRNWKQYDEYYSRFFKTEDAKKQGKDTEKPSTYKWGHVVAESFSPGEQGLREVKDLLSTIRGNLVEMPLLFLKEEDIAKEGLGLNSFTETVYT</sequence>
<keyword evidence="1" id="KW-0677">Repeat</keyword>
<comment type="catalytic activity">
    <reaction evidence="5">
        <text>a 1,2-diacyl-sn-glycero-3-phosphocholine + H2O = a 1,2-diacyl-sn-glycero-3-phosphate + choline + H(+)</text>
        <dbReference type="Rhea" id="RHEA:14445"/>
        <dbReference type="ChEBI" id="CHEBI:15354"/>
        <dbReference type="ChEBI" id="CHEBI:15377"/>
        <dbReference type="ChEBI" id="CHEBI:15378"/>
        <dbReference type="ChEBI" id="CHEBI:57643"/>
        <dbReference type="ChEBI" id="CHEBI:58608"/>
        <dbReference type="EC" id="3.1.4.4"/>
    </reaction>
</comment>
<feature type="domain" description="PLD phosphodiesterase" evidence="7">
    <location>
        <begin position="209"/>
        <end position="236"/>
    </location>
</feature>
<dbReference type="SUPFAM" id="SSF56024">
    <property type="entry name" value="Phospholipase D/nuclease"/>
    <property type="match status" value="2"/>
</dbReference>
<evidence type="ECO:0000256" key="6">
    <source>
        <dbReference type="SAM" id="MobiDB-lite"/>
    </source>
</evidence>
<dbReference type="OrthoDB" id="14911at2759"/>
<dbReference type="Proteomes" id="UP000033647">
    <property type="component" value="Unassembled WGS sequence"/>
</dbReference>
<accession>A0A0F4GRU2</accession>
<dbReference type="EMBL" id="LAFY01000334">
    <property type="protein sequence ID" value="KJY00132.1"/>
    <property type="molecule type" value="Genomic_DNA"/>
</dbReference>
<dbReference type="InterPro" id="IPR015679">
    <property type="entry name" value="PLipase_D_fam"/>
</dbReference>
<dbReference type="Gene3D" id="3.30.870.10">
    <property type="entry name" value="Endonuclease Chain A"/>
    <property type="match status" value="3"/>
</dbReference>
<dbReference type="PANTHER" id="PTHR18896:SF186">
    <property type="entry name" value="PHOSPHOLIPASE D"/>
    <property type="match status" value="1"/>
</dbReference>
<comment type="similarity">
    <text evidence="5">Belongs to the phospholipase D family.</text>
</comment>
<name>A0A0F4GRU2_9PEZI</name>
<evidence type="ECO:0000259" key="7">
    <source>
        <dbReference type="PROSITE" id="PS50035"/>
    </source>
</evidence>
<dbReference type="InterPro" id="IPR001736">
    <property type="entry name" value="PLipase_D/transphosphatidylase"/>
</dbReference>
<reference evidence="8 9" key="1">
    <citation type="submission" date="2015-03" db="EMBL/GenBank/DDBJ databases">
        <title>RNA-seq based gene annotation and comparative genomics of four Zymoseptoria species reveal species-specific pathogenicity related genes and transposable element activity.</title>
        <authorList>
            <person name="Grandaubert J."/>
            <person name="Bhattacharyya A."/>
            <person name="Stukenbrock E.H."/>
        </authorList>
    </citation>
    <scope>NUCLEOTIDE SEQUENCE [LARGE SCALE GENOMIC DNA]</scope>
    <source>
        <strain evidence="8 9">Zb18110</strain>
    </source>
</reference>
<protein>
    <recommendedName>
        <fullName evidence="5">Phospholipase</fullName>
        <ecNumber evidence="5">3.1.4.4</ecNumber>
    </recommendedName>
</protein>
<dbReference type="GO" id="GO:0006654">
    <property type="term" value="P:phosphatidic acid biosynthetic process"/>
    <property type="evidence" value="ECO:0007669"/>
    <property type="project" value="InterPro"/>
</dbReference>
<comment type="caution">
    <text evidence="8">The sequence shown here is derived from an EMBL/GenBank/DDBJ whole genome shotgun (WGS) entry which is preliminary data.</text>
</comment>
<dbReference type="InterPro" id="IPR025202">
    <property type="entry name" value="PLD-like_dom"/>
</dbReference>
<dbReference type="EC" id="3.1.4.4" evidence="5"/>
<proteinExistence type="inferred from homology"/>
<gene>
    <name evidence="8" type="ORF">TI39_contig342g00007</name>
</gene>
<dbReference type="SMART" id="SM00155">
    <property type="entry name" value="PLDc"/>
    <property type="match status" value="2"/>
</dbReference>
<feature type="domain" description="PLD phosphodiesterase" evidence="7">
    <location>
        <begin position="653"/>
        <end position="680"/>
    </location>
</feature>
<dbReference type="CDD" id="cd09141">
    <property type="entry name" value="PLDc_vPLD1_2_yPLD_like_2"/>
    <property type="match status" value="1"/>
</dbReference>
<dbReference type="CDD" id="cd09138">
    <property type="entry name" value="PLDc_vPLD1_2_yPLD_like_1"/>
    <property type="match status" value="1"/>
</dbReference>
<evidence type="ECO:0000313" key="9">
    <source>
        <dbReference type="Proteomes" id="UP000033647"/>
    </source>
</evidence>
<keyword evidence="2 5" id="KW-0378">Hydrolase</keyword>
<evidence type="ECO:0000256" key="5">
    <source>
        <dbReference type="PIRNR" id="PIRNR009376"/>
    </source>
</evidence>
<dbReference type="PIRSF" id="PIRSF009376">
    <property type="entry name" value="Phospholipase_D_euk"/>
    <property type="match status" value="1"/>
</dbReference>
<dbReference type="STRING" id="1047168.A0A0F4GRU2"/>
<evidence type="ECO:0000256" key="3">
    <source>
        <dbReference type="ARBA" id="ARBA00022963"/>
    </source>
</evidence>
<dbReference type="PROSITE" id="PS50035">
    <property type="entry name" value="PLD"/>
    <property type="match status" value="2"/>
</dbReference>
<dbReference type="GO" id="GO:0035556">
    <property type="term" value="P:intracellular signal transduction"/>
    <property type="evidence" value="ECO:0007669"/>
    <property type="project" value="InterPro"/>
</dbReference>
<keyword evidence="9" id="KW-1185">Reference proteome</keyword>
<keyword evidence="4" id="KW-0443">Lipid metabolism</keyword>
<keyword evidence="3 5" id="KW-0442">Lipid degradation</keyword>
<evidence type="ECO:0000256" key="2">
    <source>
        <dbReference type="ARBA" id="ARBA00022801"/>
    </source>
</evidence>
<dbReference type="AlphaFoldDB" id="A0A0F4GRU2"/>
<evidence type="ECO:0000313" key="8">
    <source>
        <dbReference type="EMBL" id="KJY00132.1"/>
    </source>
</evidence>
<dbReference type="GO" id="GO:0004630">
    <property type="term" value="F:phospholipase D activity"/>
    <property type="evidence" value="ECO:0007669"/>
    <property type="project" value="UniProtKB-UniRule"/>
</dbReference>